<evidence type="ECO:0000313" key="5">
    <source>
        <dbReference type="EMBL" id="ACU60443.1"/>
    </source>
</evidence>
<keyword evidence="2" id="KW-0238">DNA-binding</keyword>
<evidence type="ECO:0000256" key="3">
    <source>
        <dbReference type="ARBA" id="ARBA00023163"/>
    </source>
</evidence>
<protein>
    <submittedName>
        <fullName evidence="5">Transcriptional regulator, AraC family</fullName>
    </submittedName>
</protein>
<dbReference type="OrthoDB" id="1096411at2"/>
<dbReference type="GO" id="GO:0003700">
    <property type="term" value="F:DNA-binding transcription factor activity"/>
    <property type="evidence" value="ECO:0007669"/>
    <property type="project" value="InterPro"/>
</dbReference>
<reference evidence="5 6" key="2">
    <citation type="journal article" date="2010" name="Stand. Genomic Sci.">
        <title>Complete genome sequence of Chitinophaga pinensis type strain (UQM 2034).</title>
        <authorList>
            <person name="Glavina Del Rio T."/>
            <person name="Abt B."/>
            <person name="Spring S."/>
            <person name="Lapidus A."/>
            <person name="Nolan M."/>
            <person name="Tice H."/>
            <person name="Copeland A."/>
            <person name="Cheng J.F."/>
            <person name="Chen F."/>
            <person name="Bruce D."/>
            <person name="Goodwin L."/>
            <person name="Pitluck S."/>
            <person name="Ivanova N."/>
            <person name="Mavromatis K."/>
            <person name="Mikhailova N."/>
            <person name="Pati A."/>
            <person name="Chen A."/>
            <person name="Palaniappan K."/>
            <person name="Land M."/>
            <person name="Hauser L."/>
            <person name="Chang Y.J."/>
            <person name="Jeffries C.D."/>
            <person name="Chain P."/>
            <person name="Saunders E."/>
            <person name="Detter J.C."/>
            <person name="Brettin T."/>
            <person name="Rohde M."/>
            <person name="Goker M."/>
            <person name="Bristow J."/>
            <person name="Eisen J.A."/>
            <person name="Markowitz V."/>
            <person name="Hugenholtz P."/>
            <person name="Kyrpides N.C."/>
            <person name="Klenk H.P."/>
            <person name="Lucas S."/>
        </authorList>
    </citation>
    <scope>NUCLEOTIDE SEQUENCE [LARGE SCALE GENOMIC DNA]</scope>
    <source>
        <strain evidence="6">ATCC 43595 / DSM 2588 / LMG 13176 / NBRC 15968 / NCIMB 11800 / UQM 2034</strain>
    </source>
</reference>
<keyword evidence="1" id="KW-0805">Transcription regulation</keyword>
<keyword evidence="3" id="KW-0804">Transcription</keyword>
<dbReference type="SUPFAM" id="SSF51215">
    <property type="entry name" value="Regulatory protein AraC"/>
    <property type="match status" value="1"/>
</dbReference>
<dbReference type="InterPro" id="IPR009057">
    <property type="entry name" value="Homeodomain-like_sf"/>
</dbReference>
<evidence type="ECO:0000313" key="6">
    <source>
        <dbReference type="Proteomes" id="UP000002215"/>
    </source>
</evidence>
<feature type="domain" description="HTH araC/xylS-type" evidence="4">
    <location>
        <begin position="174"/>
        <end position="274"/>
    </location>
</feature>
<sequence length="274" mass="31273">MKKPAIIIHTEELKNKGVDISPIGQLQDYAQIAHRDDHYMFILQQQGRFIWELDFTEMPLKGPTLCFVTPGQVHKYISYANCEGWMVFVNAERIPNQYREIFETYVNTRQSVAVKKEDAAFRVAALLEEILAQPALPLRATLIDSAVDTLAGLIASGIVQSQHSPALVGGQKYNTVIRYKQLVIAQCKTLKQVKAYASLLNITPLYLNEVVKEITGFPASYWINQEILLEAKRLLYYTPLDVKEIAFDLGYEDHAYFSRFFRKNTGMTPTEFRG</sequence>
<dbReference type="SUPFAM" id="SSF46689">
    <property type="entry name" value="Homeodomain-like"/>
    <property type="match status" value="1"/>
</dbReference>
<dbReference type="PANTHER" id="PTHR43280">
    <property type="entry name" value="ARAC-FAMILY TRANSCRIPTIONAL REGULATOR"/>
    <property type="match status" value="1"/>
</dbReference>
<dbReference type="EMBL" id="CP001699">
    <property type="protein sequence ID" value="ACU60443.1"/>
    <property type="molecule type" value="Genomic_DNA"/>
</dbReference>
<organism evidence="5 6">
    <name type="scientific">Chitinophaga pinensis (strain ATCC 43595 / DSM 2588 / LMG 13176 / NBRC 15968 / NCIMB 11800 / UQM 2034)</name>
    <dbReference type="NCBI Taxonomy" id="485918"/>
    <lineage>
        <taxon>Bacteria</taxon>
        <taxon>Pseudomonadati</taxon>
        <taxon>Bacteroidota</taxon>
        <taxon>Chitinophagia</taxon>
        <taxon>Chitinophagales</taxon>
        <taxon>Chitinophagaceae</taxon>
        <taxon>Chitinophaga</taxon>
    </lineage>
</organism>
<evidence type="ECO:0000259" key="4">
    <source>
        <dbReference type="PROSITE" id="PS01124"/>
    </source>
</evidence>
<dbReference type="PROSITE" id="PS01124">
    <property type="entry name" value="HTH_ARAC_FAMILY_2"/>
    <property type="match status" value="1"/>
</dbReference>
<dbReference type="InterPro" id="IPR018060">
    <property type="entry name" value="HTH_AraC"/>
</dbReference>
<dbReference type="Proteomes" id="UP000002215">
    <property type="component" value="Chromosome"/>
</dbReference>
<accession>A0A979G4C4</accession>
<dbReference type="InterPro" id="IPR003313">
    <property type="entry name" value="AraC-bd"/>
</dbReference>
<dbReference type="InterPro" id="IPR020449">
    <property type="entry name" value="Tscrpt_reg_AraC-type_HTH"/>
</dbReference>
<dbReference type="InterPro" id="IPR037923">
    <property type="entry name" value="HTH-like"/>
</dbReference>
<gene>
    <name evidence="5" type="ordered locus">Cpin_2965</name>
</gene>
<dbReference type="KEGG" id="cpi:Cpin_2965"/>
<dbReference type="Pfam" id="PF12833">
    <property type="entry name" value="HTH_18"/>
    <property type="match status" value="1"/>
</dbReference>
<dbReference type="GO" id="GO:0043565">
    <property type="term" value="F:sequence-specific DNA binding"/>
    <property type="evidence" value="ECO:0007669"/>
    <property type="project" value="InterPro"/>
</dbReference>
<dbReference type="Pfam" id="PF02311">
    <property type="entry name" value="AraC_binding"/>
    <property type="match status" value="1"/>
</dbReference>
<reference evidence="6" key="1">
    <citation type="submission" date="2009-08" db="EMBL/GenBank/DDBJ databases">
        <title>The complete genome of Chitinophaga pinensis DSM 2588.</title>
        <authorList>
            <consortium name="US DOE Joint Genome Institute (JGI-PGF)"/>
            <person name="Lucas S."/>
            <person name="Copeland A."/>
            <person name="Lapidus A."/>
            <person name="Glavina del Rio T."/>
            <person name="Dalin E."/>
            <person name="Tice H."/>
            <person name="Bruce D."/>
            <person name="Goodwin L."/>
            <person name="Pitluck S."/>
            <person name="Kyrpides N."/>
            <person name="Mavromatis K."/>
            <person name="Ivanova N."/>
            <person name="Mikhailova N."/>
            <person name="Sims D."/>
            <person name="Meinche L."/>
            <person name="Brettin T."/>
            <person name="Detter J.C."/>
            <person name="Han C."/>
            <person name="Larimer F."/>
            <person name="Land M."/>
            <person name="Hauser L."/>
            <person name="Markowitz V."/>
            <person name="Cheng J.-F."/>
            <person name="Hugenholtz P."/>
            <person name="Woyke T."/>
            <person name="Wu D."/>
            <person name="Spring S."/>
            <person name="Klenk H.-P."/>
            <person name="Eisen J.A."/>
        </authorList>
    </citation>
    <scope>NUCLEOTIDE SEQUENCE [LARGE SCALE GENOMIC DNA]</scope>
    <source>
        <strain evidence="6">ATCC 43595 / DSM 2588 / LMG 13176 / NBRC 15968 / NCIMB 11800 / UQM 2034</strain>
    </source>
</reference>
<proteinExistence type="predicted"/>
<dbReference type="PANTHER" id="PTHR43280:SF32">
    <property type="entry name" value="TRANSCRIPTIONAL REGULATORY PROTEIN"/>
    <property type="match status" value="1"/>
</dbReference>
<dbReference type="Gene3D" id="1.10.10.60">
    <property type="entry name" value="Homeodomain-like"/>
    <property type="match status" value="1"/>
</dbReference>
<evidence type="ECO:0000256" key="2">
    <source>
        <dbReference type="ARBA" id="ARBA00023125"/>
    </source>
</evidence>
<dbReference type="SMART" id="SM00342">
    <property type="entry name" value="HTH_ARAC"/>
    <property type="match status" value="1"/>
</dbReference>
<evidence type="ECO:0000256" key="1">
    <source>
        <dbReference type="ARBA" id="ARBA00023015"/>
    </source>
</evidence>
<dbReference type="AlphaFoldDB" id="A0A979G4C4"/>
<dbReference type="RefSeq" id="WP_012790619.1">
    <property type="nucleotide sequence ID" value="NC_013132.1"/>
</dbReference>
<name>A0A979G4C4_CHIPD</name>
<dbReference type="PRINTS" id="PR00032">
    <property type="entry name" value="HTHARAC"/>
</dbReference>